<dbReference type="Proteomes" id="UP000320762">
    <property type="component" value="Unassembled WGS sequence"/>
</dbReference>
<evidence type="ECO:0000256" key="8">
    <source>
        <dbReference type="ARBA" id="ARBA00023242"/>
    </source>
</evidence>
<dbReference type="GO" id="GO:0005634">
    <property type="term" value="C:nucleus"/>
    <property type="evidence" value="ECO:0007669"/>
    <property type="project" value="UniProtKB-SubCell"/>
</dbReference>
<keyword evidence="6 10" id="KW-0819">tRNA processing</keyword>
<dbReference type="Gene3D" id="3.40.50.150">
    <property type="entry name" value="Vaccinia Virus protein VP39"/>
    <property type="match status" value="1"/>
</dbReference>
<dbReference type="EMBL" id="VDMD01000004">
    <property type="protein sequence ID" value="TRM66272.1"/>
    <property type="molecule type" value="Genomic_DNA"/>
</dbReference>
<evidence type="ECO:0000256" key="6">
    <source>
        <dbReference type="ARBA" id="ARBA00022694"/>
    </source>
</evidence>
<feature type="region of interest" description="Disordered" evidence="11">
    <location>
        <begin position="1"/>
        <end position="62"/>
    </location>
</feature>
<evidence type="ECO:0000256" key="1">
    <source>
        <dbReference type="ARBA" id="ARBA00009775"/>
    </source>
</evidence>
<dbReference type="Pfam" id="PF02475">
    <property type="entry name" value="TRM5-TYW2_MTfase"/>
    <property type="match status" value="1"/>
</dbReference>
<feature type="domain" description="SAM-dependent methyltransferase TRM5/TYW2-type" evidence="12">
    <location>
        <begin position="188"/>
        <end position="530"/>
    </location>
</feature>
<dbReference type="InterPro" id="IPR025792">
    <property type="entry name" value="tRNA_Gua_MeTrfase_euk"/>
</dbReference>
<name>A0A550CNA2_9AGAR</name>
<comment type="subcellular location">
    <subcellularLocation>
        <location evidence="10">Mitochondrion matrix</location>
    </subcellularLocation>
    <subcellularLocation>
        <location evidence="10">Nucleus</location>
    </subcellularLocation>
    <subcellularLocation>
        <location evidence="10">Cytoplasm</location>
    </subcellularLocation>
    <text evidence="10">Predominantly in the mitochondria and in the nucleus.</text>
</comment>
<accession>A0A550CNA2</accession>
<keyword evidence="4 10" id="KW-0808">Transferase</keyword>
<keyword evidence="3 10" id="KW-0489">Methyltransferase</keyword>
<keyword evidence="7 10" id="KW-0496">Mitochondrion</keyword>
<dbReference type="GO" id="GO:0002939">
    <property type="term" value="P:tRNA N1-guanine methylation"/>
    <property type="evidence" value="ECO:0007669"/>
    <property type="project" value="TreeGrafter"/>
</dbReference>
<evidence type="ECO:0000256" key="3">
    <source>
        <dbReference type="ARBA" id="ARBA00022603"/>
    </source>
</evidence>
<comment type="caution">
    <text evidence="13">The sequence shown here is derived from an EMBL/GenBank/DDBJ whole genome shotgun (WGS) entry which is preliminary data.</text>
</comment>
<dbReference type="PROSITE" id="PS51684">
    <property type="entry name" value="SAM_MT_TRM5_TYW2"/>
    <property type="match status" value="1"/>
</dbReference>
<protein>
    <recommendedName>
        <fullName evidence="10">tRNA (guanine(37)-N1)-methyltransferase</fullName>
        <ecNumber evidence="10">2.1.1.228</ecNumber>
    </recommendedName>
    <alternativeName>
        <fullName evidence="10">M1G-methyltransferase</fullName>
    </alternativeName>
    <alternativeName>
        <fullName evidence="10">tRNA [GM37] methyltransferase</fullName>
    </alternativeName>
    <alternativeName>
        <fullName evidence="10">tRNA methyltransferase 5</fullName>
    </alternativeName>
</protein>
<dbReference type="PANTHER" id="PTHR23245">
    <property type="entry name" value="TRNA METHYLTRANSFERASE"/>
    <property type="match status" value="1"/>
</dbReference>
<dbReference type="InterPro" id="IPR029063">
    <property type="entry name" value="SAM-dependent_MTases_sf"/>
</dbReference>
<dbReference type="SUPFAM" id="SSF53335">
    <property type="entry name" value="S-adenosyl-L-methionine-dependent methyltransferases"/>
    <property type="match status" value="1"/>
</dbReference>
<evidence type="ECO:0000313" key="14">
    <source>
        <dbReference type="Proteomes" id="UP000320762"/>
    </source>
</evidence>
<keyword evidence="5 10" id="KW-0949">S-adenosyl-L-methionine</keyword>
<dbReference type="OrthoDB" id="408788at2759"/>
<proteinExistence type="inferred from homology"/>
<reference evidence="13 14" key="1">
    <citation type="journal article" date="2019" name="New Phytol.">
        <title>Comparative genomics reveals unique wood-decay strategies and fruiting body development in the Schizophyllaceae.</title>
        <authorList>
            <person name="Almasi E."/>
            <person name="Sahu N."/>
            <person name="Krizsan K."/>
            <person name="Balint B."/>
            <person name="Kovacs G.M."/>
            <person name="Kiss B."/>
            <person name="Cseklye J."/>
            <person name="Drula E."/>
            <person name="Henrissat B."/>
            <person name="Nagy I."/>
            <person name="Chovatia M."/>
            <person name="Adam C."/>
            <person name="LaButti K."/>
            <person name="Lipzen A."/>
            <person name="Riley R."/>
            <person name="Grigoriev I.V."/>
            <person name="Nagy L.G."/>
        </authorList>
    </citation>
    <scope>NUCLEOTIDE SEQUENCE [LARGE SCALE GENOMIC DNA]</scope>
    <source>
        <strain evidence="13 14">NL-1724</strain>
    </source>
</reference>
<dbReference type="EC" id="2.1.1.228" evidence="10"/>
<feature type="binding site" evidence="10">
    <location>
        <begin position="315"/>
        <end position="316"/>
    </location>
    <ligand>
        <name>S-adenosyl-L-methionine</name>
        <dbReference type="ChEBI" id="CHEBI:59789"/>
    </ligand>
</feature>
<evidence type="ECO:0000256" key="9">
    <source>
        <dbReference type="ARBA" id="ARBA00047783"/>
    </source>
</evidence>
<feature type="compositionally biased region" description="Low complexity" evidence="11">
    <location>
        <begin position="1"/>
        <end position="48"/>
    </location>
</feature>
<keyword evidence="14" id="KW-1185">Reference proteome</keyword>
<organism evidence="13 14">
    <name type="scientific">Schizophyllum amplum</name>
    <dbReference type="NCBI Taxonomy" id="97359"/>
    <lineage>
        <taxon>Eukaryota</taxon>
        <taxon>Fungi</taxon>
        <taxon>Dikarya</taxon>
        <taxon>Basidiomycota</taxon>
        <taxon>Agaricomycotina</taxon>
        <taxon>Agaricomycetes</taxon>
        <taxon>Agaricomycetidae</taxon>
        <taxon>Agaricales</taxon>
        <taxon>Schizophyllaceae</taxon>
        <taxon>Schizophyllum</taxon>
    </lineage>
</organism>
<feature type="binding site" evidence="10">
    <location>
        <position position="277"/>
    </location>
    <ligand>
        <name>S-adenosyl-L-methionine</name>
        <dbReference type="ChEBI" id="CHEBI:59789"/>
    </ligand>
</feature>
<evidence type="ECO:0000259" key="12">
    <source>
        <dbReference type="PROSITE" id="PS51684"/>
    </source>
</evidence>
<dbReference type="FunFam" id="3.30.300.110:FF:000001">
    <property type="entry name" value="tRNA (guanine(37)-N1)-methyltransferase"/>
    <property type="match status" value="1"/>
</dbReference>
<gene>
    <name evidence="10" type="primary">TRM5</name>
    <name evidence="13" type="ORF">BD626DRAFT_487259</name>
</gene>
<dbReference type="InterPro" id="IPR056744">
    <property type="entry name" value="TRM5/TYW2-like_N"/>
</dbReference>
<feature type="region of interest" description="Disordered" evidence="11">
    <location>
        <begin position="356"/>
        <end position="434"/>
    </location>
</feature>
<dbReference type="PANTHER" id="PTHR23245:SF36">
    <property type="entry name" value="TRNA (GUANINE(37)-N1)-METHYLTRANSFERASE"/>
    <property type="match status" value="1"/>
</dbReference>
<evidence type="ECO:0000256" key="5">
    <source>
        <dbReference type="ARBA" id="ARBA00022691"/>
    </source>
</evidence>
<evidence type="ECO:0000256" key="10">
    <source>
        <dbReference type="HAMAP-Rule" id="MF_03152"/>
    </source>
</evidence>
<keyword evidence="8 10" id="KW-0539">Nucleus</keyword>
<evidence type="ECO:0000256" key="4">
    <source>
        <dbReference type="ARBA" id="ARBA00022679"/>
    </source>
</evidence>
<evidence type="ECO:0000313" key="13">
    <source>
        <dbReference type="EMBL" id="TRM66272.1"/>
    </source>
</evidence>
<comment type="catalytic activity">
    <reaction evidence="9 10">
        <text>guanosine(37) in tRNA + S-adenosyl-L-methionine = N(1)-methylguanosine(37) in tRNA + S-adenosyl-L-homocysteine + H(+)</text>
        <dbReference type="Rhea" id="RHEA:36899"/>
        <dbReference type="Rhea" id="RHEA-COMP:10145"/>
        <dbReference type="Rhea" id="RHEA-COMP:10147"/>
        <dbReference type="ChEBI" id="CHEBI:15378"/>
        <dbReference type="ChEBI" id="CHEBI:57856"/>
        <dbReference type="ChEBI" id="CHEBI:59789"/>
        <dbReference type="ChEBI" id="CHEBI:73542"/>
        <dbReference type="ChEBI" id="CHEBI:74269"/>
        <dbReference type="EC" id="2.1.1.228"/>
    </reaction>
</comment>
<feature type="compositionally biased region" description="Low complexity" evidence="11">
    <location>
        <begin position="408"/>
        <end position="421"/>
    </location>
</feature>
<dbReference type="STRING" id="97359.A0A550CNA2"/>
<comment type="subunit">
    <text evidence="10">Monomer.</text>
</comment>
<dbReference type="Gene3D" id="3.30.300.110">
    <property type="entry name" value="Met-10+ protein-like domains"/>
    <property type="match status" value="1"/>
</dbReference>
<comment type="function">
    <text evidence="10">Specifically methylates the N1 position of guanosine-37 in various cytoplasmic and mitochondrial tRNAs. Methylation is not dependent on the nature of the nucleoside 5' of the target nucleoside. This is the first step in the biosynthesis of wybutosine (yW), a modified base adjacent to the anticodon of tRNAs and required for accurate decoding.</text>
</comment>
<feature type="binding site" evidence="10">
    <location>
        <begin position="343"/>
        <end position="344"/>
    </location>
    <ligand>
        <name>S-adenosyl-L-methionine</name>
        <dbReference type="ChEBI" id="CHEBI:59789"/>
    </ligand>
</feature>
<evidence type="ECO:0000256" key="7">
    <source>
        <dbReference type="ARBA" id="ARBA00023128"/>
    </source>
</evidence>
<sequence>MAAPAVSPSSAVPSPLKASPLQSTRQSSNLASTSNSTHSHSSHAVSLTIDASPPRYTGPRDKLDRSLFKRTLPLLAARIPAARTGAVLRAPALRGAVADIPRRRSVVYGPRAGNAPEDEESGGGDRLILLRGQNAKDLPAVAREFLDAEGAALEIYEMELDYDYWNAPEILHAIFPPAEGFDEVPSSFAITGHIAHLNIINEYLPYKHLIGEVILDKNRSIRTVVNKLDSINAQFRFFDMELLAGEPDFEVEHHEAGCNFRFDFRKVYWNSRLHTEHERLVAAFSPSDLVADVFAGVGPFAVPAAKKGCAVLANDLNPEGYRYLKKNIEGNNVSALVLPYCEDGREFIRAAVRRTRENPMPPYAPPVSRSRQKSERRKRDGKDQVTESGQGSVPATEAASPGAVSTEATTDSAPMTAATTPAPSPAPSGPTPAARSRIDHFVMNLPDSALEFLDAFKGIYATEADDPDMFMPMIHVHCFTREPEDRAREDILERAAARLGARPPEDATLHLVRSVAPNKDMYCLSFRLPKEVGMGTV</sequence>
<comment type="similarity">
    <text evidence="1">Belongs to the class I-like SAM-binding methyltransferase superfamily. TRM5/TYW2 family.</text>
</comment>
<evidence type="ECO:0000256" key="11">
    <source>
        <dbReference type="SAM" id="MobiDB-lite"/>
    </source>
</evidence>
<dbReference type="GO" id="GO:0052906">
    <property type="term" value="F:tRNA (guanine(37)-N1)-methyltransferase activity"/>
    <property type="evidence" value="ECO:0007669"/>
    <property type="project" value="UniProtKB-UniRule"/>
</dbReference>
<evidence type="ECO:0000256" key="2">
    <source>
        <dbReference type="ARBA" id="ARBA00022490"/>
    </source>
</evidence>
<dbReference type="AlphaFoldDB" id="A0A550CNA2"/>
<dbReference type="GO" id="GO:0005759">
    <property type="term" value="C:mitochondrial matrix"/>
    <property type="evidence" value="ECO:0007669"/>
    <property type="project" value="UniProtKB-SubCell"/>
</dbReference>
<comment type="similarity">
    <text evidence="10">Belongs to the TRM5 / TYW2 family.</text>
</comment>
<dbReference type="Pfam" id="PF25133">
    <property type="entry name" value="TYW2_N_2"/>
    <property type="match status" value="1"/>
</dbReference>
<dbReference type="InterPro" id="IPR056743">
    <property type="entry name" value="TRM5-TYW2-like_MTfase"/>
</dbReference>
<keyword evidence="2 10" id="KW-0963">Cytoplasm</keyword>
<feature type="binding site" evidence="10">
    <location>
        <position position="444"/>
    </location>
    <ligand>
        <name>S-adenosyl-L-methionine</name>
        <dbReference type="ChEBI" id="CHEBI:59789"/>
    </ligand>
</feature>
<dbReference type="InterPro" id="IPR030382">
    <property type="entry name" value="MeTrfase_TRM5/TYW2"/>
</dbReference>
<dbReference type="GO" id="GO:0070901">
    <property type="term" value="P:mitochondrial tRNA methylation"/>
    <property type="evidence" value="ECO:0007669"/>
    <property type="project" value="TreeGrafter"/>
</dbReference>
<dbReference type="HAMAP" id="MF_03152">
    <property type="entry name" value="TRM5"/>
    <property type="match status" value="1"/>
</dbReference>